<evidence type="ECO:0000313" key="6">
    <source>
        <dbReference type="EMBL" id="DBA01576.1"/>
    </source>
</evidence>
<evidence type="ECO:0000313" key="7">
    <source>
        <dbReference type="Proteomes" id="UP001146120"/>
    </source>
</evidence>
<keyword evidence="2 4" id="KW-1133">Transmembrane helix</keyword>
<dbReference type="PANTHER" id="PTHR12483">
    <property type="entry name" value="SOLUTE CARRIER FAMILY 31 COPPER TRANSPORTERS"/>
    <property type="match status" value="1"/>
</dbReference>
<keyword evidence="5" id="KW-0732">Signal</keyword>
<keyword evidence="7" id="KW-1185">Reference proteome</keyword>
<keyword evidence="4" id="KW-0406">Ion transport</keyword>
<evidence type="ECO:0000256" key="3">
    <source>
        <dbReference type="ARBA" id="ARBA00023136"/>
    </source>
</evidence>
<feature type="signal peptide" evidence="5">
    <location>
        <begin position="1"/>
        <end position="36"/>
    </location>
</feature>
<gene>
    <name evidence="6" type="ORF">N0F65_011547</name>
</gene>
<dbReference type="EMBL" id="DAKRPA010000045">
    <property type="protein sequence ID" value="DBA01576.1"/>
    <property type="molecule type" value="Genomic_DNA"/>
</dbReference>
<feature type="chain" id="PRO_5043348838" description="Copper transport protein" evidence="5">
    <location>
        <begin position="37"/>
        <end position="354"/>
    </location>
</feature>
<keyword evidence="4" id="KW-0186">Copper</keyword>
<organism evidence="6 7">
    <name type="scientific">Lagenidium giganteum</name>
    <dbReference type="NCBI Taxonomy" id="4803"/>
    <lineage>
        <taxon>Eukaryota</taxon>
        <taxon>Sar</taxon>
        <taxon>Stramenopiles</taxon>
        <taxon>Oomycota</taxon>
        <taxon>Peronosporomycetes</taxon>
        <taxon>Pythiales</taxon>
        <taxon>Pythiaceae</taxon>
    </lineage>
</organism>
<evidence type="ECO:0000256" key="2">
    <source>
        <dbReference type="ARBA" id="ARBA00022989"/>
    </source>
</evidence>
<feature type="transmembrane region" description="Helical" evidence="4">
    <location>
        <begin position="294"/>
        <end position="313"/>
    </location>
</feature>
<comment type="similarity">
    <text evidence="4">Belongs to the copper transporter (Ctr) (TC 1.A.56) family. SLC31A subfamily.</text>
</comment>
<dbReference type="Pfam" id="PF04145">
    <property type="entry name" value="Ctr"/>
    <property type="match status" value="1"/>
</dbReference>
<dbReference type="InterPro" id="IPR007274">
    <property type="entry name" value="Cop_transporter"/>
</dbReference>
<feature type="transmembrane region" description="Helical" evidence="4">
    <location>
        <begin position="212"/>
        <end position="232"/>
    </location>
</feature>
<reference evidence="6" key="1">
    <citation type="submission" date="2022-11" db="EMBL/GenBank/DDBJ databases">
        <authorList>
            <person name="Morgan W.R."/>
            <person name="Tartar A."/>
        </authorList>
    </citation>
    <scope>NUCLEOTIDE SEQUENCE</scope>
    <source>
        <strain evidence="6">ARSEF 373</strain>
    </source>
</reference>
<feature type="transmembrane region" description="Helical" evidence="4">
    <location>
        <begin position="319"/>
        <end position="336"/>
    </location>
</feature>
<comment type="caution">
    <text evidence="6">The sequence shown here is derived from an EMBL/GenBank/DDBJ whole genome shotgun (WGS) entry which is preliminary data.</text>
</comment>
<keyword evidence="1 4" id="KW-0812">Transmembrane</keyword>
<protein>
    <recommendedName>
        <fullName evidence="4">Copper transport protein</fullName>
    </recommendedName>
</protein>
<comment type="subcellular location">
    <subcellularLocation>
        <location evidence="4">Membrane</location>
        <topology evidence="4">Multi-pass membrane protein</topology>
    </subcellularLocation>
</comment>
<evidence type="ECO:0000256" key="4">
    <source>
        <dbReference type="RuleBase" id="RU367022"/>
    </source>
</evidence>
<keyword evidence="3 4" id="KW-0472">Membrane</keyword>
<dbReference type="GO" id="GO:0005375">
    <property type="term" value="F:copper ion transmembrane transporter activity"/>
    <property type="evidence" value="ECO:0007669"/>
    <property type="project" value="UniProtKB-UniRule"/>
</dbReference>
<dbReference type="AlphaFoldDB" id="A0AAV2Z5K6"/>
<dbReference type="GO" id="GO:0016020">
    <property type="term" value="C:membrane"/>
    <property type="evidence" value="ECO:0007669"/>
    <property type="project" value="UniProtKB-SubCell"/>
</dbReference>
<reference evidence="6" key="2">
    <citation type="journal article" date="2023" name="Microbiol Resour">
        <title>Decontamination and Annotation of the Draft Genome Sequence of the Oomycete Lagenidium giganteum ARSEF 373.</title>
        <authorList>
            <person name="Morgan W.R."/>
            <person name="Tartar A."/>
        </authorList>
    </citation>
    <scope>NUCLEOTIDE SEQUENCE</scope>
    <source>
        <strain evidence="6">ARSEF 373</strain>
    </source>
</reference>
<dbReference type="PANTHER" id="PTHR12483:SF115">
    <property type="entry name" value="COPPER TRANSPORT PROTEIN"/>
    <property type="match status" value="1"/>
</dbReference>
<dbReference type="Proteomes" id="UP001146120">
    <property type="component" value="Unassembled WGS sequence"/>
</dbReference>
<sequence>MGPPHVPPRRMRTVRRAMKACLFVCLVLSLVGSVTAHVEHDDMPSDPVDGEMVMSRQFHFDLKNGQRLRFASADTLKTFLHDPKSGLDGVRTAPENSTSHTHEDGVLCPICGMETSSHDSPEVFMKHGDQVVRACSMFHARQLYDGMMLFQDTAMDGSSSSVEGADASKEITKHEFCTGPGTTMLNGFSFSSGGPSPCILLWFPGWVLTTRWRFALACFLVAFSAIFNEYLLHVRRILRKESRREKILRTSGAYNEAATEASQLLRSASQTLPAASSGCCPAWFRTLSPDMQHLIHCGMHGLTIFIAYMLMLVSMTYDWSLFMSTIAGYIVGHFVFGERREAGTDVGQFSFPSN</sequence>
<evidence type="ECO:0000256" key="5">
    <source>
        <dbReference type="SAM" id="SignalP"/>
    </source>
</evidence>
<keyword evidence="4" id="KW-0813">Transport</keyword>
<accession>A0AAV2Z5K6</accession>
<name>A0AAV2Z5K6_9STRA</name>
<proteinExistence type="inferred from homology"/>
<evidence type="ECO:0000256" key="1">
    <source>
        <dbReference type="ARBA" id="ARBA00022692"/>
    </source>
</evidence>
<keyword evidence="4" id="KW-0187">Copper transport</keyword>